<evidence type="ECO:0000256" key="2">
    <source>
        <dbReference type="ARBA" id="ARBA00022692"/>
    </source>
</evidence>
<accession>A0AAX4HRF2</accession>
<evidence type="ECO:0000256" key="1">
    <source>
        <dbReference type="ARBA" id="ARBA00004141"/>
    </source>
</evidence>
<evidence type="ECO:0000313" key="7">
    <source>
        <dbReference type="EMBL" id="WPU65753.1"/>
    </source>
</evidence>
<evidence type="ECO:0000256" key="4">
    <source>
        <dbReference type="ARBA" id="ARBA00023136"/>
    </source>
</evidence>
<evidence type="ECO:0000256" key="3">
    <source>
        <dbReference type="ARBA" id="ARBA00022989"/>
    </source>
</evidence>
<reference evidence="7 8" key="1">
    <citation type="submission" date="2023-11" db="EMBL/GenBank/DDBJ databases">
        <title>Peredibacter starrii A3.12.</title>
        <authorList>
            <person name="Mitchell R.J."/>
        </authorList>
    </citation>
    <scope>NUCLEOTIDE SEQUENCE [LARGE SCALE GENOMIC DNA]</scope>
    <source>
        <strain evidence="7 8">A3.12</strain>
    </source>
</reference>
<dbReference type="KEGG" id="psti:SOO65_03240"/>
<dbReference type="AlphaFoldDB" id="A0AAX4HRF2"/>
<evidence type="ECO:0000256" key="5">
    <source>
        <dbReference type="SAM" id="Phobius"/>
    </source>
</evidence>
<protein>
    <submittedName>
        <fullName evidence="7">RDD family protein</fullName>
    </submittedName>
</protein>
<keyword evidence="2 5" id="KW-0812">Transmembrane</keyword>
<evidence type="ECO:0000259" key="6">
    <source>
        <dbReference type="Pfam" id="PF06271"/>
    </source>
</evidence>
<dbReference type="Proteomes" id="UP001324634">
    <property type="component" value="Chromosome"/>
</dbReference>
<feature type="transmembrane region" description="Helical" evidence="5">
    <location>
        <begin position="101"/>
        <end position="123"/>
    </location>
</feature>
<organism evidence="7 8">
    <name type="scientific">Peredibacter starrii</name>
    <dbReference type="NCBI Taxonomy" id="28202"/>
    <lineage>
        <taxon>Bacteria</taxon>
        <taxon>Pseudomonadati</taxon>
        <taxon>Bdellovibrionota</taxon>
        <taxon>Bacteriovoracia</taxon>
        <taxon>Bacteriovoracales</taxon>
        <taxon>Bacteriovoracaceae</taxon>
        <taxon>Peredibacter</taxon>
    </lineage>
</organism>
<evidence type="ECO:0000313" key="8">
    <source>
        <dbReference type="Proteomes" id="UP001324634"/>
    </source>
</evidence>
<dbReference type="GO" id="GO:0016020">
    <property type="term" value="C:membrane"/>
    <property type="evidence" value="ECO:0007669"/>
    <property type="project" value="UniProtKB-SubCell"/>
</dbReference>
<name>A0AAX4HRF2_9BACT</name>
<feature type="transmembrane region" description="Helical" evidence="5">
    <location>
        <begin position="20"/>
        <end position="48"/>
    </location>
</feature>
<dbReference type="RefSeq" id="WP_321396838.1">
    <property type="nucleotide sequence ID" value="NZ_CP139487.1"/>
</dbReference>
<proteinExistence type="predicted"/>
<dbReference type="Pfam" id="PF06271">
    <property type="entry name" value="RDD"/>
    <property type="match status" value="1"/>
</dbReference>
<keyword evidence="4 5" id="KW-0472">Membrane</keyword>
<keyword evidence="8" id="KW-1185">Reference proteome</keyword>
<feature type="domain" description="RDD" evidence="6">
    <location>
        <begin position="39"/>
        <end position="136"/>
    </location>
</feature>
<dbReference type="InterPro" id="IPR010432">
    <property type="entry name" value="RDD"/>
</dbReference>
<sequence>MNRKSLLKGPMARARWSRLIAKCIDIGLVTVGAICYYPMGLILGIIYLCISDSLYDGQSIGKRFMGFGVISLIDGAPCTAWQSMIRNLPFTVPLFFLVFPFWGWIFSAVFALPLAAMEVYFLFRGDTAHRLGDIMADTTVIANDGTRLDLRKTKSPWFDTPPVPLQ</sequence>
<dbReference type="EMBL" id="CP139487">
    <property type="protein sequence ID" value="WPU65753.1"/>
    <property type="molecule type" value="Genomic_DNA"/>
</dbReference>
<keyword evidence="3 5" id="KW-1133">Transmembrane helix</keyword>
<gene>
    <name evidence="7" type="ORF">SOO65_03240</name>
</gene>
<comment type="subcellular location">
    <subcellularLocation>
        <location evidence="1">Membrane</location>
        <topology evidence="1">Multi-pass membrane protein</topology>
    </subcellularLocation>
</comment>